<keyword evidence="3" id="KW-1185">Reference proteome</keyword>
<accession>A0AAV9W5P8</accession>
<evidence type="ECO:0000313" key="2">
    <source>
        <dbReference type="EMBL" id="KAK6502909.1"/>
    </source>
</evidence>
<organism evidence="2 3">
    <name type="scientific">Arthrobotrys musiformis</name>
    <dbReference type="NCBI Taxonomy" id="47236"/>
    <lineage>
        <taxon>Eukaryota</taxon>
        <taxon>Fungi</taxon>
        <taxon>Dikarya</taxon>
        <taxon>Ascomycota</taxon>
        <taxon>Pezizomycotina</taxon>
        <taxon>Orbiliomycetes</taxon>
        <taxon>Orbiliales</taxon>
        <taxon>Orbiliaceae</taxon>
        <taxon>Arthrobotrys</taxon>
    </lineage>
</organism>
<dbReference type="AlphaFoldDB" id="A0AAV9W5P8"/>
<feature type="compositionally biased region" description="Polar residues" evidence="1">
    <location>
        <begin position="208"/>
        <end position="218"/>
    </location>
</feature>
<sequence>MLQVLLPPTLATRQDRPQSHSRSGLPVLQSCVQTSNIFTIPSSLSGKEGIFPINVNLKMALPVLKTGTKVLKDPELGIGSSSSASAPAKGKQPVSKLVIPNPQKEKFLVGFRGFDASVGLPDSPTESILSEADGFPITPPLKRFRSESLPGEIPGLPRSISELQLGQVPTTEDSSYVADGFRPGEASVRNPPSYDVIYGALGHQNAASSPSLTLNPTNEAGPLPSKQLHTVPSVSLFRTPSIPSSPAVSTVSSPTSTSTSTPTLTPSIPLIHARFPETANQNPRRISLPTRAPSTPGLTHSAREIMRLQVRSLFSQFYKSIQFTCNDTEKCLLYGYSDAAATKVPWNIPIERALRQLWKQVMEYDAACGKVKPDSQGKRELATYHSVAMGLISSELPSERLCTIWDKSLSFATPARRECVPGWLSFTEFVAIIWMVGMAATDPSFRW</sequence>
<feature type="region of interest" description="Disordered" evidence="1">
    <location>
        <begin position="242"/>
        <end position="267"/>
    </location>
</feature>
<reference evidence="2 3" key="1">
    <citation type="submission" date="2023-08" db="EMBL/GenBank/DDBJ databases">
        <authorList>
            <person name="Palmer J.M."/>
        </authorList>
    </citation>
    <scope>NUCLEOTIDE SEQUENCE [LARGE SCALE GENOMIC DNA]</scope>
    <source>
        <strain evidence="2 3">TWF481</strain>
    </source>
</reference>
<evidence type="ECO:0000313" key="3">
    <source>
        <dbReference type="Proteomes" id="UP001370758"/>
    </source>
</evidence>
<name>A0AAV9W5P8_9PEZI</name>
<feature type="region of interest" description="Disordered" evidence="1">
    <location>
        <begin position="1"/>
        <end position="25"/>
    </location>
</feature>
<dbReference type="Proteomes" id="UP001370758">
    <property type="component" value="Unassembled WGS sequence"/>
</dbReference>
<comment type="caution">
    <text evidence="2">The sequence shown here is derived from an EMBL/GenBank/DDBJ whole genome shotgun (WGS) entry which is preliminary data.</text>
</comment>
<protein>
    <submittedName>
        <fullName evidence="2">Uncharacterized protein</fullName>
    </submittedName>
</protein>
<evidence type="ECO:0000256" key="1">
    <source>
        <dbReference type="SAM" id="MobiDB-lite"/>
    </source>
</evidence>
<proteinExistence type="predicted"/>
<feature type="region of interest" description="Disordered" evidence="1">
    <location>
        <begin position="208"/>
        <end position="227"/>
    </location>
</feature>
<feature type="region of interest" description="Disordered" evidence="1">
    <location>
        <begin position="279"/>
        <end position="298"/>
    </location>
</feature>
<gene>
    <name evidence="2" type="ORF">TWF481_007950</name>
</gene>
<dbReference type="EMBL" id="JAVHJL010000005">
    <property type="protein sequence ID" value="KAK6502909.1"/>
    <property type="molecule type" value="Genomic_DNA"/>
</dbReference>